<dbReference type="Gene3D" id="3.90.105.10">
    <property type="entry name" value="Molybdopterin biosynthesis moea protein, domain 2"/>
    <property type="match status" value="1"/>
</dbReference>
<dbReference type="Gene3D" id="2.40.340.10">
    <property type="entry name" value="MoeA, C-terminal, domain IV"/>
    <property type="match status" value="1"/>
</dbReference>
<dbReference type="EC" id="2.7.7.75" evidence="5"/>
<dbReference type="NCBIfam" id="NF045515">
    <property type="entry name" value="Glp_gephyrin"/>
    <property type="match status" value="1"/>
</dbReference>
<dbReference type="CDD" id="cd00887">
    <property type="entry name" value="MoeA"/>
    <property type="match status" value="1"/>
</dbReference>
<keyword evidence="15" id="KW-1185">Reference proteome</keyword>
<organism evidence="14 15">
    <name type="scientific">Dichotomopilus funicola</name>
    <dbReference type="NCBI Taxonomy" id="1934379"/>
    <lineage>
        <taxon>Eukaryota</taxon>
        <taxon>Fungi</taxon>
        <taxon>Dikarya</taxon>
        <taxon>Ascomycota</taxon>
        <taxon>Pezizomycotina</taxon>
        <taxon>Sordariomycetes</taxon>
        <taxon>Sordariomycetidae</taxon>
        <taxon>Sordariales</taxon>
        <taxon>Chaetomiaceae</taxon>
        <taxon>Dichotomopilus</taxon>
    </lineage>
</organism>
<dbReference type="InterPro" id="IPR008284">
    <property type="entry name" value="MoCF_biosynth_CS"/>
</dbReference>
<comment type="similarity">
    <text evidence="2">Belongs to the GPN-loop GTPase family.</text>
</comment>
<dbReference type="GO" id="GO:0005525">
    <property type="term" value="F:GTP binding"/>
    <property type="evidence" value="ECO:0007669"/>
    <property type="project" value="UniProtKB-KW"/>
</dbReference>
<name>A0AAN6V049_9PEZI</name>
<keyword evidence="8" id="KW-0378">Hydrolase</keyword>
<dbReference type="GO" id="GO:0016787">
    <property type="term" value="F:hydrolase activity"/>
    <property type="evidence" value="ECO:0007669"/>
    <property type="project" value="UniProtKB-KW"/>
</dbReference>
<feature type="domain" description="MoaB/Mog" evidence="13">
    <location>
        <begin position="785"/>
        <end position="935"/>
    </location>
</feature>
<dbReference type="RefSeq" id="XP_062634447.1">
    <property type="nucleotide sequence ID" value="XM_062784575.1"/>
</dbReference>
<keyword evidence="10" id="KW-0501">Molybdenum cofactor biosynthesis</keyword>
<feature type="region of interest" description="Disordered" evidence="12">
    <location>
        <begin position="506"/>
        <end position="556"/>
    </location>
</feature>
<dbReference type="PROSITE" id="PS01078">
    <property type="entry name" value="MOCF_BIOSYNTHESIS_1"/>
    <property type="match status" value="1"/>
</dbReference>
<dbReference type="InterPro" id="IPR038987">
    <property type="entry name" value="MoeA-like"/>
</dbReference>
<feature type="region of interest" description="Disordered" evidence="12">
    <location>
        <begin position="303"/>
        <end position="325"/>
    </location>
</feature>
<evidence type="ECO:0000256" key="5">
    <source>
        <dbReference type="ARBA" id="ARBA00012509"/>
    </source>
</evidence>
<gene>
    <name evidence="14" type="ORF">C8A04DRAFT_39403</name>
</gene>
<dbReference type="GO" id="GO:0061598">
    <property type="term" value="F:molybdopterin adenylyltransferase activity"/>
    <property type="evidence" value="ECO:0007669"/>
    <property type="project" value="UniProtKB-EC"/>
</dbReference>
<evidence type="ECO:0000259" key="13">
    <source>
        <dbReference type="SMART" id="SM00852"/>
    </source>
</evidence>
<keyword evidence="9" id="KW-0342">GTP-binding</keyword>
<evidence type="ECO:0000256" key="9">
    <source>
        <dbReference type="ARBA" id="ARBA00023134"/>
    </source>
</evidence>
<evidence type="ECO:0000256" key="3">
    <source>
        <dbReference type="ARBA" id="ARBA00007589"/>
    </source>
</evidence>
<evidence type="ECO:0000256" key="4">
    <source>
        <dbReference type="ARBA" id="ARBA00008339"/>
    </source>
</evidence>
<sequence length="1027" mass="110176">MPFGQLVIGSPGAGKSTYCDGMHQFMGAIGRQCSVVNLDPANDHTNYPCALDIRNLVTLEEIMADDRLGPNGGILYALEELEHNLEWLEEGLKELGDDYILFDCPGQVELYTHHTSLRNIFFRLQKMGYRLVAVHLSDSFCLTQPSLYISNILLALRAMLQMDLPHINVLTKIDKISAYDPLPFNLDYYTEVQDLSYLMPSLEAESPAMRNEKFGRLNQAVADLVERFGLVSFEVLAVENKKSIMHLLRVIDRASGYVFGGAEGTNDTIWQVAMRNESSMMEVQDIQERWVDNKEWYDEMERKEEEQQDELRQAQAEAAAESKTSMSSVPLTAAILVVSTTAAQDPSTDAAGAALRDVFDQEGGGRWQVVETKIVSDVTTQIQQQITQWTDTAAERPVNLVLTTGGTGFAVADHTPEAVSVLLYKQAPGLVHGMLAASLAVTPFAMMSRPVAGVRNQTVILTLPGSPKGARENLQAVIKTLPHACLQAAGADSRSLHAGGVKKLEKEAGLSSNTAHSQAESQPGSHSHSHDHHHHHHHHDHSHGHSHGHSHPTPVRHTDAFATAHRSNDPSLGPSRRHRSSPYPMISIPDALALIAEHTPAPTIITAPVTPSLTGSVLAAPVHATESVPAFRASIVDGYAVVVPNGGGKGADMRGVYPVVGVSHASPADGGAETLKEGQVARITTGAPLPPGATAVVMVEDTVLVSTRPSVSSSEGQEVVEEKEVEILAQGVNAGENIREVGSDVEAGTEIMGKDEEISATGGEIGMLASVGVREVQIYKKPVVGVLSTGDEIVEHNREGPLRLGEVRDTNRPGLIAAAREWGFEVVDLGIASDRPGSLEEVLRDGLRRTDLVITTGGVSMGELDLLKPTIERSLGGTIHFGRVAMKPGKPTTFATVPVKTNDGERVSKAIFSLPGNPASALVTFHLFVLPSLRQMSGISPPGLPRISVVLSHDFSLDRSRPEYHRAIVSVGSDGVLTATSTGGQRSSRVGSLKSANALLCMPSGPEPLPKGAKVEALLMGSLRSTV</sequence>
<comment type="similarity">
    <text evidence="3">In the N-terminal section; belongs to the MoaB/Mog family.</text>
</comment>
<protein>
    <recommendedName>
        <fullName evidence="11">ATP-binding domain 1 family member B homolog</fullName>
        <ecNumber evidence="6">2.10.1.1</ecNumber>
        <ecNumber evidence="5">2.7.7.75</ecNumber>
    </recommendedName>
</protein>
<dbReference type="Proteomes" id="UP001302676">
    <property type="component" value="Unassembled WGS sequence"/>
</dbReference>
<dbReference type="Pfam" id="PF03029">
    <property type="entry name" value="ATP_bind_1"/>
    <property type="match status" value="1"/>
</dbReference>
<evidence type="ECO:0000256" key="12">
    <source>
        <dbReference type="SAM" id="MobiDB-lite"/>
    </source>
</evidence>
<dbReference type="AlphaFoldDB" id="A0AAN6V049"/>
<dbReference type="SUPFAM" id="SSF53218">
    <property type="entry name" value="Molybdenum cofactor biosynthesis proteins"/>
    <property type="match status" value="2"/>
</dbReference>
<dbReference type="InterPro" id="IPR036425">
    <property type="entry name" value="MoaB/Mog-like_dom_sf"/>
</dbReference>
<dbReference type="InterPro" id="IPR027417">
    <property type="entry name" value="P-loop_NTPase"/>
</dbReference>
<evidence type="ECO:0000256" key="8">
    <source>
        <dbReference type="ARBA" id="ARBA00022801"/>
    </source>
</evidence>
<dbReference type="NCBIfam" id="TIGR00177">
    <property type="entry name" value="molyb_syn"/>
    <property type="match status" value="2"/>
</dbReference>
<dbReference type="PANTHER" id="PTHR10192:SF5">
    <property type="entry name" value="GEPHYRIN"/>
    <property type="match status" value="1"/>
</dbReference>
<dbReference type="Pfam" id="PF03453">
    <property type="entry name" value="MoeA_N"/>
    <property type="match status" value="1"/>
</dbReference>
<dbReference type="Pfam" id="PF03454">
    <property type="entry name" value="MoeA_C"/>
    <property type="match status" value="1"/>
</dbReference>
<evidence type="ECO:0000313" key="14">
    <source>
        <dbReference type="EMBL" id="KAK4141076.1"/>
    </source>
</evidence>
<comment type="similarity">
    <text evidence="4">In the C-terminal section; belongs to the MoeA family.</text>
</comment>
<feature type="domain" description="MoaB/Mog" evidence="13">
    <location>
        <begin position="334"/>
        <end position="484"/>
    </location>
</feature>
<accession>A0AAN6V049</accession>
<dbReference type="EMBL" id="MU853618">
    <property type="protein sequence ID" value="KAK4141076.1"/>
    <property type="molecule type" value="Genomic_DNA"/>
</dbReference>
<dbReference type="CDD" id="cd00886">
    <property type="entry name" value="MogA_MoaB"/>
    <property type="match status" value="1"/>
</dbReference>
<feature type="compositionally biased region" description="Basic residues" evidence="12">
    <location>
        <begin position="527"/>
        <end position="550"/>
    </location>
</feature>
<reference evidence="14" key="1">
    <citation type="journal article" date="2023" name="Mol. Phylogenet. Evol.">
        <title>Genome-scale phylogeny and comparative genomics of the fungal order Sordariales.</title>
        <authorList>
            <person name="Hensen N."/>
            <person name="Bonometti L."/>
            <person name="Westerberg I."/>
            <person name="Brannstrom I.O."/>
            <person name="Guillou S."/>
            <person name="Cros-Aarteil S."/>
            <person name="Calhoun S."/>
            <person name="Haridas S."/>
            <person name="Kuo A."/>
            <person name="Mondo S."/>
            <person name="Pangilinan J."/>
            <person name="Riley R."/>
            <person name="LaButti K."/>
            <person name="Andreopoulos B."/>
            <person name="Lipzen A."/>
            <person name="Chen C."/>
            <person name="Yan M."/>
            <person name="Daum C."/>
            <person name="Ng V."/>
            <person name="Clum A."/>
            <person name="Steindorff A."/>
            <person name="Ohm R.A."/>
            <person name="Martin F."/>
            <person name="Silar P."/>
            <person name="Natvig D.O."/>
            <person name="Lalanne C."/>
            <person name="Gautier V."/>
            <person name="Ament-Velasquez S.L."/>
            <person name="Kruys A."/>
            <person name="Hutchinson M.I."/>
            <person name="Powell A.J."/>
            <person name="Barry K."/>
            <person name="Miller A.N."/>
            <person name="Grigoriev I.V."/>
            <person name="Debuchy R."/>
            <person name="Gladieux P."/>
            <person name="Hiltunen Thoren M."/>
            <person name="Johannesson H."/>
        </authorList>
    </citation>
    <scope>NUCLEOTIDE SEQUENCE</scope>
    <source>
        <strain evidence="14">CBS 141.50</strain>
    </source>
</reference>
<dbReference type="GeneID" id="87821188"/>
<dbReference type="InterPro" id="IPR036135">
    <property type="entry name" value="MoeA_linker/N_sf"/>
</dbReference>
<dbReference type="FunFam" id="3.40.50.300:FF:000338">
    <property type="entry name" value="GPN-loop GTPase 2"/>
    <property type="match status" value="1"/>
</dbReference>
<dbReference type="InterPro" id="IPR004130">
    <property type="entry name" value="Gpn"/>
</dbReference>
<dbReference type="InterPro" id="IPR030231">
    <property type="entry name" value="Gpn2"/>
</dbReference>
<comment type="pathway">
    <text evidence="1">Cofactor biosynthesis; molybdopterin biosynthesis.</text>
</comment>
<reference evidence="14" key="2">
    <citation type="submission" date="2023-05" db="EMBL/GenBank/DDBJ databases">
        <authorList>
            <consortium name="Lawrence Berkeley National Laboratory"/>
            <person name="Steindorff A."/>
            <person name="Hensen N."/>
            <person name="Bonometti L."/>
            <person name="Westerberg I."/>
            <person name="Brannstrom I.O."/>
            <person name="Guillou S."/>
            <person name="Cros-Aarteil S."/>
            <person name="Calhoun S."/>
            <person name="Haridas S."/>
            <person name="Kuo A."/>
            <person name="Mondo S."/>
            <person name="Pangilinan J."/>
            <person name="Riley R."/>
            <person name="Labutti K."/>
            <person name="Andreopoulos B."/>
            <person name="Lipzen A."/>
            <person name="Chen C."/>
            <person name="Yanf M."/>
            <person name="Daum C."/>
            <person name="Ng V."/>
            <person name="Clum A."/>
            <person name="Ohm R."/>
            <person name="Martin F."/>
            <person name="Silar P."/>
            <person name="Natvig D."/>
            <person name="Lalanne C."/>
            <person name="Gautier V."/>
            <person name="Ament-Velasquez S.L."/>
            <person name="Kruys A."/>
            <person name="Hutchinson M.I."/>
            <person name="Powell A.J."/>
            <person name="Barry K."/>
            <person name="Miller A.N."/>
            <person name="Grigoriev I.V."/>
            <person name="Debuchy R."/>
            <person name="Gladieux P."/>
            <person name="Thoren M.H."/>
            <person name="Johannesson H."/>
        </authorList>
    </citation>
    <scope>NUCLEOTIDE SEQUENCE</scope>
    <source>
        <strain evidence="14">CBS 141.50</strain>
    </source>
</reference>
<feature type="compositionally biased region" description="Basic and acidic residues" evidence="12">
    <location>
        <begin position="303"/>
        <end position="312"/>
    </location>
</feature>
<evidence type="ECO:0000256" key="2">
    <source>
        <dbReference type="ARBA" id="ARBA00005290"/>
    </source>
</evidence>
<dbReference type="Gene3D" id="3.40.980.10">
    <property type="entry name" value="MoaB/Mog-like domain"/>
    <property type="match status" value="2"/>
</dbReference>
<dbReference type="CDD" id="cd17871">
    <property type="entry name" value="GPN2"/>
    <property type="match status" value="1"/>
</dbReference>
<evidence type="ECO:0000256" key="1">
    <source>
        <dbReference type="ARBA" id="ARBA00005046"/>
    </source>
</evidence>
<evidence type="ECO:0000256" key="7">
    <source>
        <dbReference type="ARBA" id="ARBA00022741"/>
    </source>
</evidence>
<proteinExistence type="inferred from homology"/>
<dbReference type="GO" id="GO:0061599">
    <property type="term" value="F:molybdopterin molybdotransferase activity"/>
    <property type="evidence" value="ECO:0007669"/>
    <property type="project" value="UniProtKB-EC"/>
</dbReference>
<dbReference type="PROSITE" id="PS01079">
    <property type="entry name" value="MOCF_BIOSYNTHESIS_2"/>
    <property type="match status" value="1"/>
</dbReference>
<dbReference type="InterPro" id="IPR001453">
    <property type="entry name" value="MoaB/Mog_dom"/>
</dbReference>
<evidence type="ECO:0000313" key="15">
    <source>
        <dbReference type="Proteomes" id="UP001302676"/>
    </source>
</evidence>
<dbReference type="InterPro" id="IPR005111">
    <property type="entry name" value="MoeA_C_domain_IV"/>
</dbReference>
<dbReference type="SUPFAM" id="SSF63867">
    <property type="entry name" value="MoeA C-terminal domain-like"/>
    <property type="match status" value="1"/>
</dbReference>
<dbReference type="SMART" id="SM00852">
    <property type="entry name" value="MoCF_biosynth"/>
    <property type="match status" value="2"/>
</dbReference>
<dbReference type="InterPro" id="IPR036688">
    <property type="entry name" value="MoeA_C_domain_IV_sf"/>
</dbReference>
<dbReference type="SUPFAM" id="SSF52540">
    <property type="entry name" value="P-loop containing nucleoside triphosphate hydrolases"/>
    <property type="match status" value="1"/>
</dbReference>
<dbReference type="Gene3D" id="3.40.50.300">
    <property type="entry name" value="P-loop containing nucleotide triphosphate hydrolases"/>
    <property type="match status" value="1"/>
</dbReference>
<dbReference type="Gene3D" id="2.170.190.11">
    <property type="entry name" value="Molybdopterin biosynthesis moea protein, domain 3"/>
    <property type="match status" value="1"/>
</dbReference>
<dbReference type="GO" id="GO:0006777">
    <property type="term" value="P:Mo-molybdopterin cofactor biosynthetic process"/>
    <property type="evidence" value="ECO:0007669"/>
    <property type="project" value="UniProtKB-KW"/>
</dbReference>
<dbReference type="SUPFAM" id="SSF63882">
    <property type="entry name" value="MoeA N-terminal region -like"/>
    <property type="match status" value="1"/>
</dbReference>
<dbReference type="FunFam" id="2.40.340.10:FF:000004">
    <property type="entry name" value="Molybdopterin molybdenumtransferase"/>
    <property type="match status" value="1"/>
</dbReference>
<dbReference type="InterPro" id="IPR005110">
    <property type="entry name" value="MoeA_linker/N"/>
</dbReference>
<keyword evidence="7" id="KW-0547">Nucleotide-binding</keyword>
<dbReference type="GO" id="GO:0005829">
    <property type="term" value="C:cytosol"/>
    <property type="evidence" value="ECO:0007669"/>
    <property type="project" value="TreeGrafter"/>
</dbReference>
<dbReference type="Pfam" id="PF00994">
    <property type="entry name" value="MoCF_biosynth"/>
    <property type="match status" value="2"/>
</dbReference>
<dbReference type="EC" id="2.10.1.1" evidence="6"/>
<evidence type="ECO:0000256" key="6">
    <source>
        <dbReference type="ARBA" id="ARBA00013269"/>
    </source>
</evidence>
<evidence type="ECO:0000256" key="10">
    <source>
        <dbReference type="ARBA" id="ARBA00023150"/>
    </source>
</evidence>
<dbReference type="PANTHER" id="PTHR10192">
    <property type="entry name" value="MOLYBDOPTERIN BIOSYNTHESIS PROTEIN"/>
    <property type="match status" value="1"/>
</dbReference>
<comment type="caution">
    <text evidence="14">The sequence shown here is derived from an EMBL/GenBank/DDBJ whole genome shotgun (WGS) entry which is preliminary data.</text>
</comment>
<evidence type="ECO:0000256" key="11">
    <source>
        <dbReference type="ARBA" id="ARBA00080015"/>
    </source>
</evidence>
<dbReference type="FunFam" id="3.40.980.10:FF:000011">
    <property type="entry name" value="Molybdopterin molybdenumtransferase"/>
    <property type="match status" value="1"/>
</dbReference>
<feature type="compositionally biased region" description="Polar residues" evidence="12">
    <location>
        <begin position="510"/>
        <end position="523"/>
    </location>
</feature>